<dbReference type="PROSITE" id="PS50071">
    <property type="entry name" value="HOMEOBOX_2"/>
    <property type="match status" value="1"/>
</dbReference>
<evidence type="ECO:0000256" key="4">
    <source>
        <dbReference type="PROSITE-ProRule" id="PRU00108"/>
    </source>
</evidence>
<evidence type="ECO:0000256" key="5">
    <source>
        <dbReference type="SAM" id="MobiDB-lite"/>
    </source>
</evidence>
<accession>A0AAD1X4P8</accession>
<dbReference type="PANTHER" id="PTHR11850">
    <property type="entry name" value="HOMEOBOX PROTEIN TRANSCRIPTION FACTORS"/>
    <property type="match status" value="1"/>
</dbReference>
<evidence type="ECO:0000256" key="2">
    <source>
        <dbReference type="ARBA" id="ARBA00023155"/>
    </source>
</evidence>
<dbReference type="InterPro" id="IPR008422">
    <property type="entry name" value="KN_HD"/>
</dbReference>
<protein>
    <recommendedName>
        <fullName evidence="6">Homeobox domain-containing protein</fullName>
    </recommendedName>
</protein>
<dbReference type="GO" id="GO:0006355">
    <property type="term" value="P:regulation of DNA-templated transcription"/>
    <property type="evidence" value="ECO:0007669"/>
    <property type="project" value="InterPro"/>
</dbReference>
<dbReference type="Pfam" id="PF05920">
    <property type="entry name" value="Homeobox_KN"/>
    <property type="match status" value="1"/>
</dbReference>
<evidence type="ECO:0000259" key="6">
    <source>
        <dbReference type="PROSITE" id="PS50071"/>
    </source>
</evidence>
<feature type="region of interest" description="Disordered" evidence="5">
    <location>
        <begin position="143"/>
        <end position="176"/>
    </location>
</feature>
<evidence type="ECO:0000313" key="8">
    <source>
        <dbReference type="Proteomes" id="UP001295684"/>
    </source>
</evidence>
<dbReference type="GO" id="GO:0005634">
    <property type="term" value="C:nucleus"/>
    <property type="evidence" value="ECO:0007669"/>
    <property type="project" value="UniProtKB-SubCell"/>
</dbReference>
<dbReference type="AlphaFoldDB" id="A0AAD1X4P8"/>
<dbReference type="InterPro" id="IPR009057">
    <property type="entry name" value="Homeodomain-like_sf"/>
</dbReference>
<organism evidence="7 8">
    <name type="scientific">Euplotes crassus</name>
    <dbReference type="NCBI Taxonomy" id="5936"/>
    <lineage>
        <taxon>Eukaryota</taxon>
        <taxon>Sar</taxon>
        <taxon>Alveolata</taxon>
        <taxon>Ciliophora</taxon>
        <taxon>Intramacronucleata</taxon>
        <taxon>Spirotrichea</taxon>
        <taxon>Hypotrichia</taxon>
        <taxon>Euplotida</taxon>
        <taxon>Euplotidae</taxon>
        <taxon>Moneuplotes</taxon>
    </lineage>
</organism>
<comment type="caution">
    <text evidence="7">The sequence shown here is derived from an EMBL/GenBank/DDBJ whole genome shotgun (WGS) entry which is preliminary data.</text>
</comment>
<comment type="subcellular location">
    <subcellularLocation>
        <location evidence="4">Nucleus</location>
    </subcellularLocation>
</comment>
<feature type="region of interest" description="Disordered" evidence="5">
    <location>
        <begin position="17"/>
        <end position="81"/>
    </location>
</feature>
<dbReference type="Proteomes" id="UP001295684">
    <property type="component" value="Unassembled WGS sequence"/>
</dbReference>
<feature type="domain" description="Homeobox" evidence="6">
    <location>
        <begin position="73"/>
        <end position="136"/>
    </location>
</feature>
<keyword evidence="3 4" id="KW-0539">Nucleus</keyword>
<proteinExistence type="predicted"/>
<dbReference type="InterPro" id="IPR001356">
    <property type="entry name" value="HD"/>
</dbReference>
<evidence type="ECO:0000313" key="7">
    <source>
        <dbReference type="EMBL" id="CAI2360659.1"/>
    </source>
</evidence>
<keyword evidence="2 4" id="KW-0371">Homeobox</keyword>
<dbReference type="SMART" id="SM00389">
    <property type="entry name" value="HOX"/>
    <property type="match status" value="1"/>
</dbReference>
<dbReference type="InterPro" id="IPR050224">
    <property type="entry name" value="TALE_homeobox"/>
</dbReference>
<dbReference type="SUPFAM" id="SSF46689">
    <property type="entry name" value="Homeodomain-like"/>
    <property type="match status" value="1"/>
</dbReference>
<keyword evidence="1 4" id="KW-0238">DNA-binding</keyword>
<dbReference type="EMBL" id="CAMPGE010001857">
    <property type="protein sequence ID" value="CAI2360659.1"/>
    <property type="molecule type" value="Genomic_DNA"/>
</dbReference>
<dbReference type="Gene3D" id="1.10.10.60">
    <property type="entry name" value="Homeodomain-like"/>
    <property type="match status" value="1"/>
</dbReference>
<dbReference type="GO" id="GO:0003677">
    <property type="term" value="F:DNA binding"/>
    <property type="evidence" value="ECO:0007669"/>
    <property type="project" value="UniProtKB-UniRule"/>
</dbReference>
<evidence type="ECO:0000256" key="3">
    <source>
        <dbReference type="ARBA" id="ARBA00023242"/>
    </source>
</evidence>
<reference evidence="7" key="1">
    <citation type="submission" date="2023-07" db="EMBL/GenBank/DDBJ databases">
        <authorList>
            <consortium name="AG Swart"/>
            <person name="Singh M."/>
            <person name="Singh A."/>
            <person name="Seah K."/>
            <person name="Emmerich C."/>
        </authorList>
    </citation>
    <scope>NUCLEOTIDE SEQUENCE</scope>
    <source>
        <strain evidence="7">DP1</strain>
    </source>
</reference>
<sequence length="239" mass="28180">MEREIITKTARCKDFKFNRDESNMNSASTLSLNGPLKDSSALLKSSTQKYEESKEQYDSDSKSHSQREADNEPYKPASRSNYSSTVTQILQTWFEAHIDYPYPTEQERIELCEKTGLTRKKLRVWLINSRKRKTDKIIKKMNPKDLKRGSNPASYKPRVPPCLNDPQPDRSRPMPISPKINVFSLIQEYNSRTIRFYQKKMQETCERKLNSFCRMLNKYCFCDNIDFDPKNMDNKEKED</sequence>
<feature type="compositionally biased region" description="Polar residues" evidence="5">
    <location>
        <begin position="23"/>
        <end position="32"/>
    </location>
</feature>
<feature type="compositionally biased region" description="Basic and acidic residues" evidence="5">
    <location>
        <begin position="49"/>
        <end position="73"/>
    </location>
</feature>
<name>A0AAD1X4P8_EUPCR</name>
<dbReference type="CDD" id="cd00086">
    <property type="entry name" value="homeodomain"/>
    <property type="match status" value="1"/>
</dbReference>
<gene>
    <name evidence="7" type="ORF">ECRASSUSDP1_LOCUS1963</name>
</gene>
<evidence type="ECO:0000256" key="1">
    <source>
        <dbReference type="ARBA" id="ARBA00023125"/>
    </source>
</evidence>
<feature type="DNA-binding region" description="Homeobox" evidence="4">
    <location>
        <begin position="75"/>
        <end position="137"/>
    </location>
</feature>
<keyword evidence="8" id="KW-1185">Reference proteome</keyword>